<dbReference type="AlphaFoldDB" id="A0AAV5AAQ0"/>
<accession>A0AAV5AAQ0</accession>
<gene>
    <name evidence="1" type="ORF">Clacol_005648</name>
</gene>
<proteinExistence type="predicted"/>
<organism evidence="1 2">
    <name type="scientific">Clathrus columnatus</name>
    <dbReference type="NCBI Taxonomy" id="1419009"/>
    <lineage>
        <taxon>Eukaryota</taxon>
        <taxon>Fungi</taxon>
        <taxon>Dikarya</taxon>
        <taxon>Basidiomycota</taxon>
        <taxon>Agaricomycotina</taxon>
        <taxon>Agaricomycetes</taxon>
        <taxon>Phallomycetidae</taxon>
        <taxon>Phallales</taxon>
        <taxon>Clathraceae</taxon>
        <taxon>Clathrus</taxon>
    </lineage>
</organism>
<dbReference type="EMBL" id="BPWL01000006">
    <property type="protein sequence ID" value="GJJ11415.1"/>
    <property type="molecule type" value="Genomic_DNA"/>
</dbReference>
<dbReference type="Proteomes" id="UP001050691">
    <property type="component" value="Unassembled WGS sequence"/>
</dbReference>
<reference evidence="1" key="1">
    <citation type="submission" date="2021-10" db="EMBL/GenBank/DDBJ databases">
        <title>De novo Genome Assembly of Clathrus columnatus (Basidiomycota, Fungi) Using Illumina and Nanopore Sequence Data.</title>
        <authorList>
            <person name="Ogiso-Tanaka E."/>
            <person name="Itagaki H."/>
            <person name="Hosoya T."/>
            <person name="Hosaka K."/>
        </authorList>
    </citation>
    <scope>NUCLEOTIDE SEQUENCE</scope>
    <source>
        <strain evidence="1">MO-923</strain>
    </source>
</reference>
<evidence type="ECO:0000313" key="1">
    <source>
        <dbReference type="EMBL" id="GJJ11415.1"/>
    </source>
</evidence>
<sequence>MGSVIGSILDPAADKALVTTLTRTFTRYWDFSIPSAEVKPTAISEHSSPIGVNGFHNNQPIASVQCVDAFDTFTMDGGWDYNMEWLELRILKKRGTIST</sequence>
<name>A0AAV5AAQ0_9AGAM</name>
<protein>
    <submittedName>
        <fullName evidence="1">Uncharacterized protein</fullName>
    </submittedName>
</protein>
<comment type="caution">
    <text evidence="1">The sequence shown here is derived from an EMBL/GenBank/DDBJ whole genome shotgun (WGS) entry which is preliminary data.</text>
</comment>
<keyword evidence="2" id="KW-1185">Reference proteome</keyword>
<evidence type="ECO:0000313" key="2">
    <source>
        <dbReference type="Proteomes" id="UP001050691"/>
    </source>
</evidence>